<protein>
    <submittedName>
        <fullName evidence="4">Uncharacterized protein</fullName>
    </submittedName>
</protein>
<dbReference type="InterPro" id="IPR045912">
    <property type="entry name" value="FOXJ2/3-like"/>
</dbReference>
<keyword evidence="2" id="KW-0804">Transcription</keyword>
<reference evidence="4 5" key="1">
    <citation type="submission" date="2024-05" db="EMBL/GenBank/DDBJ databases">
        <title>Genome sequencing and assembly of Indian major carp, Cirrhinus mrigala (Hamilton, 1822).</title>
        <authorList>
            <person name="Mohindra V."/>
            <person name="Chowdhury L.M."/>
            <person name="Lal K."/>
            <person name="Jena J.K."/>
        </authorList>
    </citation>
    <scope>NUCLEOTIDE SEQUENCE [LARGE SCALE GENOMIC DNA]</scope>
    <source>
        <strain evidence="4">CM1030</strain>
        <tissue evidence="4">Blood</tissue>
    </source>
</reference>
<gene>
    <name evidence="4" type="ORF">M9458_023518</name>
</gene>
<accession>A0ABD0Q4E7</accession>
<keyword evidence="5" id="KW-1185">Reference proteome</keyword>
<keyword evidence="1" id="KW-0805">Transcription regulation</keyword>
<dbReference type="EMBL" id="JAMKFB020000011">
    <property type="protein sequence ID" value="KAL0181112.1"/>
    <property type="molecule type" value="Genomic_DNA"/>
</dbReference>
<name>A0ABD0Q4E7_CIRMR</name>
<sequence>VTSHPEPVSQSMSLQQAPQAQYNIPERDKQLLFSDFEDLSASFRSLYKTVFEQSYNQQ</sequence>
<dbReference type="AlphaFoldDB" id="A0ABD0Q4E7"/>
<dbReference type="PANTHER" id="PTHR46078:SF5">
    <property type="entry name" value="FORKHEAD BOX J3"/>
    <property type="match status" value="1"/>
</dbReference>
<organism evidence="4 5">
    <name type="scientific">Cirrhinus mrigala</name>
    <name type="common">Mrigala</name>
    <dbReference type="NCBI Taxonomy" id="683832"/>
    <lineage>
        <taxon>Eukaryota</taxon>
        <taxon>Metazoa</taxon>
        <taxon>Chordata</taxon>
        <taxon>Craniata</taxon>
        <taxon>Vertebrata</taxon>
        <taxon>Euteleostomi</taxon>
        <taxon>Actinopterygii</taxon>
        <taxon>Neopterygii</taxon>
        <taxon>Teleostei</taxon>
        <taxon>Ostariophysi</taxon>
        <taxon>Cypriniformes</taxon>
        <taxon>Cyprinidae</taxon>
        <taxon>Labeoninae</taxon>
        <taxon>Labeonini</taxon>
        <taxon>Cirrhinus</taxon>
    </lineage>
</organism>
<comment type="caution">
    <text evidence="4">The sequence shown here is derived from an EMBL/GenBank/DDBJ whole genome shotgun (WGS) entry which is preliminary data.</text>
</comment>
<evidence type="ECO:0000256" key="1">
    <source>
        <dbReference type="ARBA" id="ARBA00023015"/>
    </source>
</evidence>
<proteinExistence type="predicted"/>
<dbReference type="PANTHER" id="PTHR46078">
    <property type="entry name" value="FORKHEAD BOX PROTEIN J2 FAMILY MEMBER"/>
    <property type="match status" value="1"/>
</dbReference>
<evidence type="ECO:0000256" key="3">
    <source>
        <dbReference type="ARBA" id="ARBA00023242"/>
    </source>
</evidence>
<evidence type="ECO:0000256" key="2">
    <source>
        <dbReference type="ARBA" id="ARBA00023163"/>
    </source>
</evidence>
<evidence type="ECO:0000313" key="4">
    <source>
        <dbReference type="EMBL" id="KAL0181112.1"/>
    </source>
</evidence>
<keyword evidence="3" id="KW-0539">Nucleus</keyword>
<feature type="non-terminal residue" evidence="4">
    <location>
        <position position="58"/>
    </location>
</feature>
<feature type="non-terminal residue" evidence="4">
    <location>
        <position position="1"/>
    </location>
</feature>
<evidence type="ECO:0000313" key="5">
    <source>
        <dbReference type="Proteomes" id="UP001529510"/>
    </source>
</evidence>
<dbReference type="Proteomes" id="UP001529510">
    <property type="component" value="Unassembled WGS sequence"/>
</dbReference>